<protein>
    <recommendedName>
        <fullName evidence="3">DUF4220 domain-containing protein</fullName>
    </recommendedName>
</protein>
<keyword evidence="2" id="KW-0812">Transmembrane</keyword>
<gene>
    <name evidence="4" type="ORF">U9M48_000852</name>
</gene>
<organism evidence="4 5">
    <name type="scientific">Paspalum notatum var. saurae</name>
    <dbReference type="NCBI Taxonomy" id="547442"/>
    <lineage>
        <taxon>Eukaryota</taxon>
        <taxon>Viridiplantae</taxon>
        <taxon>Streptophyta</taxon>
        <taxon>Embryophyta</taxon>
        <taxon>Tracheophyta</taxon>
        <taxon>Spermatophyta</taxon>
        <taxon>Magnoliopsida</taxon>
        <taxon>Liliopsida</taxon>
        <taxon>Poales</taxon>
        <taxon>Poaceae</taxon>
        <taxon>PACMAD clade</taxon>
        <taxon>Panicoideae</taxon>
        <taxon>Andropogonodae</taxon>
        <taxon>Paspaleae</taxon>
        <taxon>Paspalinae</taxon>
        <taxon>Paspalum</taxon>
    </lineage>
</organism>
<proteinExistence type="predicted"/>
<evidence type="ECO:0000313" key="4">
    <source>
        <dbReference type="EMBL" id="WVZ49496.1"/>
    </source>
</evidence>
<keyword evidence="2" id="KW-1133">Transmembrane helix</keyword>
<reference evidence="4 5" key="1">
    <citation type="submission" date="2024-02" db="EMBL/GenBank/DDBJ databases">
        <title>High-quality chromosome-scale genome assembly of Pensacola bahiagrass (Paspalum notatum Flugge var. saurae).</title>
        <authorList>
            <person name="Vega J.M."/>
            <person name="Podio M."/>
            <person name="Orjuela J."/>
            <person name="Siena L.A."/>
            <person name="Pessino S.C."/>
            <person name="Combes M.C."/>
            <person name="Mariac C."/>
            <person name="Albertini E."/>
            <person name="Pupilli F."/>
            <person name="Ortiz J.P.A."/>
            <person name="Leblanc O."/>
        </authorList>
    </citation>
    <scope>NUCLEOTIDE SEQUENCE [LARGE SCALE GENOMIC DNA]</scope>
    <source>
        <strain evidence="4">R1</strain>
        <tissue evidence="4">Leaf</tissue>
    </source>
</reference>
<feature type="transmembrane region" description="Helical" evidence="2">
    <location>
        <begin position="80"/>
        <end position="101"/>
    </location>
</feature>
<dbReference type="Proteomes" id="UP001341281">
    <property type="component" value="Chromosome 01"/>
</dbReference>
<dbReference type="PANTHER" id="PTHR31325">
    <property type="entry name" value="OS01G0798800 PROTEIN-RELATED"/>
    <property type="match status" value="1"/>
</dbReference>
<name>A0AAQ3PHH5_PASNO</name>
<feature type="region of interest" description="Disordered" evidence="1">
    <location>
        <begin position="281"/>
        <end position="304"/>
    </location>
</feature>
<keyword evidence="5" id="KW-1185">Reference proteome</keyword>
<evidence type="ECO:0000256" key="2">
    <source>
        <dbReference type="SAM" id="Phobius"/>
    </source>
</evidence>
<dbReference type="InterPro" id="IPR025315">
    <property type="entry name" value="DUF4220"/>
</dbReference>
<sequence>MLVRIPMAPCMHPLFGVAALPFAQATNGRNVLACSVSNLQHWWQEWELQCLVLASFALQAFFLFAAGVRRRNMSPVLRLLLWLAYLSADYVAVFVLGHLSLEINDPRHQPVLRGRRSSCSTRAGGRPSRHSRCGTTSRHLPGLVTQVVLAVYVVAKSWRGNNGLLVGPVAPMFISGTVKYAERTWALRTATPDTIKGSRMSDPYDTMRRYQDPARSAADVERYNKEIVGRRKWWLQEEYADLVEAAGDSFPNCINALMDIPVAPWLLPHIWDMIEEIVGPRVSGPSSPSTQQDQGAIKDDDVFP</sequence>
<feature type="domain" description="DUF4220" evidence="3">
    <location>
        <begin position="137"/>
        <end position="262"/>
    </location>
</feature>
<evidence type="ECO:0000256" key="1">
    <source>
        <dbReference type="SAM" id="MobiDB-lite"/>
    </source>
</evidence>
<evidence type="ECO:0000313" key="5">
    <source>
        <dbReference type="Proteomes" id="UP001341281"/>
    </source>
</evidence>
<feature type="transmembrane region" description="Helical" evidence="2">
    <location>
        <begin position="49"/>
        <end position="68"/>
    </location>
</feature>
<dbReference type="AlphaFoldDB" id="A0AAQ3PHH5"/>
<dbReference type="Pfam" id="PF13968">
    <property type="entry name" value="DUF4220"/>
    <property type="match status" value="1"/>
</dbReference>
<evidence type="ECO:0000259" key="3">
    <source>
        <dbReference type="Pfam" id="PF13968"/>
    </source>
</evidence>
<keyword evidence="2" id="KW-0472">Membrane</keyword>
<accession>A0AAQ3PHH5</accession>
<feature type="region of interest" description="Disordered" evidence="1">
    <location>
        <begin position="116"/>
        <end position="135"/>
    </location>
</feature>
<dbReference type="EMBL" id="CP144745">
    <property type="protein sequence ID" value="WVZ49496.1"/>
    <property type="molecule type" value="Genomic_DNA"/>
</dbReference>